<reference evidence="1" key="1">
    <citation type="journal article" date="2020" name="Nature">
        <title>Giant virus diversity and host interactions through global metagenomics.</title>
        <authorList>
            <person name="Schulz F."/>
            <person name="Roux S."/>
            <person name="Paez-Espino D."/>
            <person name="Jungbluth S."/>
            <person name="Walsh D.A."/>
            <person name="Denef V.J."/>
            <person name="McMahon K.D."/>
            <person name="Konstantinidis K.T."/>
            <person name="Eloe-Fadrosh E.A."/>
            <person name="Kyrpides N.C."/>
            <person name="Woyke T."/>
        </authorList>
    </citation>
    <scope>NUCLEOTIDE SEQUENCE</scope>
    <source>
        <strain evidence="1">GVMAG-S-1021933-23</strain>
    </source>
</reference>
<dbReference type="InterPro" id="IPR036890">
    <property type="entry name" value="HATPase_C_sf"/>
</dbReference>
<dbReference type="EMBL" id="MN740598">
    <property type="protein sequence ID" value="QHS78517.1"/>
    <property type="molecule type" value="Genomic_DNA"/>
</dbReference>
<accession>A0A6C0AFE6</accession>
<proteinExistence type="predicted"/>
<organism evidence="1">
    <name type="scientific">viral metagenome</name>
    <dbReference type="NCBI Taxonomy" id="1070528"/>
    <lineage>
        <taxon>unclassified sequences</taxon>
        <taxon>metagenomes</taxon>
        <taxon>organismal metagenomes</taxon>
    </lineage>
</organism>
<dbReference type="SUPFAM" id="SSF55874">
    <property type="entry name" value="ATPase domain of HSP90 chaperone/DNA topoisomerase II/histidine kinase"/>
    <property type="match status" value="2"/>
</dbReference>
<sequence length="1525" mass="177220">MEKILKLDNSSVDKLINSYDNKLLELKKIYLLSLEGKINNDIFQKIYEIYDSLNLDKDVIPISSFICQIFGSLSCTNTGLKISDALIRVAATRIFSEPEQSVMELVTNSIDSYNSINNIQSIGKFGMGFFSVLYWLAQPDPTTNLFCRTMQIISKHKKENFEIELKWSEEGLILKKNKNPKKRERQGTDIYIYANGYDFTKDQIIKMKNQIHKLFDIKTVKIEMNGEIINRDQNLKTVNKNILNKTENLKTDLVTVQLENDFLYFSDDATGISEEILYNSLLIPSSSSKKREKIISEQKSKKPEILLEGLNGNTSLHIIINSVSVVNIQIETPGESYLIYLPNDTTLPVSRDDVIYNKKEAKNLKEQLILLINNIMKNTRNLIYLFDLLEKYLITNKQHNLFKVFNEVKNEILSFNIYLIPNTKFWNLFINKFKITNYCYYKYYDKFLLNDQLYDFLLKYGKKDIFKLRICIQMDLQGDLINQELPSFLFINYKNKKEISNLMISSSDTLLIPYKDNSFQLDKNREIIYNFKRMKNSKNLIDVYLLFTMTLFKKFQNLTFIILTKPGIINPVDFFDNIITLYLNLCYDNDTEEIIKFIFFLNSKISNIKLNFTYGNEQVIYCSFIGNSFNSGDLEYEGNIILSINKKLYKYVIDLFPEDTSIKCDLKFIQNFIAGIDFIYPKTKEDFEKVSKNCVTNKELFIFTDVSRFFLKNYLSNSDSKYTGIFTFILSEIRRNYSNDTLANILKLYIRNDENGISLFNFITKKNLYLSVDEFYKNLNNEYLLGIPKINYKYVFSCKSLLSYLYSFDDDFSEPLKFFQSLTENYKTYDREKTKLQIVEIAVNEGTTKNFIQAVITELYQNSVDAIKSSGEKNKDIYIETANNGIRIMDFVGIKDLKNLITLLIPFLSSKDPNSPDTVGEMGTGFFNVYRQPYVKNVYILTNGIKIKCTPLHEDNVVYDILYEIEMSEFTDNNNYTEITLILNDNMPEIINDANVFINTNMGFEINTKCEIDIDLVNKSQGSGKGLLLKKDLIEISDKFKIPYKTKDTKIGLIKEINNKYNEICGAINIYLNTKNISKKLKSVYRIEGVGEVFYISNKIPSLVLTNNSPFSSLFNFLSDFPEVYGTFKKSSEVSVIINLDKDIYTADQSRTKVNIKHRNKIIDLINNGLYLFNLYLYTNKLSENPNEIIQFTTSRSNVSQVKIFDSGQNYANFNSFNENQKNFEIYNTYDLKGLIGNYSINNIFFKISHIINNLVSKFDKIHFERILNILDVLGSHKKNDEKSSEVYDSFISKKNINIPYNNKTVSFDLGLLINSITIWFSIKDTSKQKEEKIIVVKKSGEKLDTENQKIDAKDVKEEWPILQVFINIFWQKLDQLINKGELILQKFVSEPPKIFSGNSANGSLGFYMTNTHSLVLNVKNYNPKLLLNSLAKIKKLNIEQSILFFQTDKEIIKYFASNMVTTLIHEIGHAIQGSDHSGSSHGMTNIKFQGNFLEFDDMCLNIYRKIISMGLFYEFIETLKKYTK</sequence>
<evidence type="ECO:0000313" key="1">
    <source>
        <dbReference type="EMBL" id="QHS78517.1"/>
    </source>
</evidence>
<protein>
    <submittedName>
        <fullName evidence="1">Uncharacterized protein</fullName>
    </submittedName>
</protein>
<name>A0A6C0AFE6_9ZZZZ</name>
<dbReference type="Gene3D" id="3.30.565.10">
    <property type="entry name" value="Histidine kinase-like ATPase, C-terminal domain"/>
    <property type="match status" value="1"/>
</dbReference>